<name>Q1K383_DESA6</name>
<gene>
    <name evidence="10" type="ORF">Dace_2957</name>
</gene>
<evidence type="ECO:0000256" key="5">
    <source>
        <dbReference type="ARBA" id="ARBA00022692"/>
    </source>
</evidence>
<dbReference type="EMBL" id="AAEW02000002">
    <property type="protein sequence ID" value="EAT17091.1"/>
    <property type="molecule type" value="Genomic_DNA"/>
</dbReference>
<evidence type="ECO:0000256" key="9">
    <source>
        <dbReference type="SAM" id="Phobius"/>
    </source>
</evidence>
<feature type="transmembrane region" description="Helical" evidence="9">
    <location>
        <begin position="219"/>
        <end position="236"/>
    </location>
</feature>
<dbReference type="InterPro" id="IPR018093">
    <property type="entry name" value="BCCT_CS"/>
</dbReference>
<feature type="transmembrane region" description="Helical" evidence="9">
    <location>
        <begin position="470"/>
        <end position="489"/>
    </location>
</feature>
<reference evidence="10" key="1">
    <citation type="submission" date="2006-05" db="EMBL/GenBank/DDBJ databases">
        <title>Annotation of the draft genome assembly of Desulfuromonas acetoxidans DSM 684.</title>
        <authorList>
            <consortium name="US DOE Joint Genome Institute (JGI-ORNL)"/>
            <person name="Larimer F."/>
            <person name="Land M."/>
            <person name="Hauser L."/>
        </authorList>
    </citation>
    <scope>NUCLEOTIDE SEQUENCE [LARGE SCALE GENOMIC DNA]</scope>
    <source>
        <strain evidence="10">DSM 684</strain>
    </source>
</reference>
<evidence type="ECO:0000256" key="2">
    <source>
        <dbReference type="ARBA" id="ARBA00005658"/>
    </source>
</evidence>
<keyword evidence="8" id="KW-0175">Coiled coil</keyword>
<evidence type="ECO:0000313" key="11">
    <source>
        <dbReference type="Proteomes" id="UP000005695"/>
    </source>
</evidence>
<keyword evidence="11" id="KW-1185">Reference proteome</keyword>
<comment type="similarity">
    <text evidence="2">Belongs to the BCCT transporter (TC 2.A.15) family.</text>
</comment>
<accession>Q1K383</accession>
<evidence type="ECO:0000256" key="3">
    <source>
        <dbReference type="ARBA" id="ARBA00022448"/>
    </source>
</evidence>
<dbReference type="AlphaFoldDB" id="Q1K383"/>
<evidence type="ECO:0000256" key="8">
    <source>
        <dbReference type="SAM" id="Coils"/>
    </source>
</evidence>
<feature type="transmembrane region" description="Helical" evidence="9">
    <location>
        <begin position="333"/>
        <end position="356"/>
    </location>
</feature>
<sequence>MRLEKKVMSHYVDEKDAHEKQQLAEKLKKAEKEARRKAIAERERFTGLQIRPTASIYDDAERKEPGEDNWVGFGFDLHPQVTFMSTAVLIAFILLTIMFREQATELFSTTMSFITVTFGWFLVLAANIFILAALFFAFGPFAHIRIGGNKAKPEFTTAAWFTMLLSAGMGIGLMFWSVGEPMYHFSSPSPMFSGVVGGSPEAAQAAMGITYFHWGLHPWAIYTIVGLGLAFFAYNRGLPLTIRSIFYPILGNRIHGFWGNFIDILSVIATLMGLATSLGLGVKQVNAGLNFLFGINVSVTTQVILIAVITCFATLSVVSGLDGGVKRLSQWNMGLAAALMLFVLIAGPTVFILSGFTQNLGFYLRELPELSLWTETFRQSNWQGSWTVFYWAWWISWSPFVGMFIARISKGRTVREFVLGVMLIPTLLSFVWMAVFGGAAIEIQSSGAADIMSAVKADVSTAMFVMFEQFPMTHVLSFVGIVLVTVFFITSSDSGSLVVDHLTSGGKLDSPIPQRVFWAVMEGVVAAVLLIGGGLVTLQTAAVSTGLPFAVVLLLIIYALYIGFSQELFVENAVKKRLRRVEEDHRLTVAIELANSDDE</sequence>
<feature type="coiled-coil region" evidence="8">
    <location>
        <begin position="13"/>
        <end position="44"/>
    </location>
</feature>
<feature type="transmembrane region" description="Helical" evidence="9">
    <location>
        <begin position="81"/>
        <end position="99"/>
    </location>
</feature>
<dbReference type="GO" id="GO:0022857">
    <property type="term" value="F:transmembrane transporter activity"/>
    <property type="evidence" value="ECO:0007669"/>
    <property type="project" value="InterPro"/>
</dbReference>
<feature type="transmembrane region" description="Helical" evidence="9">
    <location>
        <begin position="388"/>
        <end position="406"/>
    </location>
</feature>
<keyword evidence="7 9" id="KW-0472">Membrane</keyword>
<organism evidence="10 11">
    <name type="scientific">Desulfuromonas acetoxidans (strain DSM 684 / 11070)</name>
    <dbReference type="NCBI Taxonomy" id="281689"/>
    <lineage>
        <taxon>Bacteria</taxon>
        <taxon>Pseudomonadati</taxon>
        <taxon>Thermodesulfobacteriota</taxon>
        <taxon>Desulfuromonadia</taxon>
        <taxon>Desulfuromonadales</taxon>
        <taxon>Desulfuromonadaceae</taxon>
        <taxon>Desulfuromonas</taxon>
    </lineage>
</organism>
<feature type="transmembrane region" description="Helical" evidence="9">
    <location>
        <begin position="257"/>
        <end position="282"/>
    </location>
</feature>
<evidence type="ECO:0000256" key="6">
    <source>
        <dbReference type="ARBA" id="ARBA00022989"/>
    </source>
</evidence>
<comment type="subcellular location">
    <subcellularLocation>
        <location evidence="1">Cell membrane</location>
        <topology evidence="1">Multi-pass membrane protein</topology>
    </subcellularLocation>
</comment>
<dbReference type="PANTHER" id="PTHR30047:SF7">
    <property type="entry name" value="HIGH-AFFINITY CHOLINE TRANSPORT PROTEIN"/>
    <property type="match status" value="1"/>
</dbReference>
<feature type="transmembrane region" description="Helical" evidence="9">
    <location>
        <begin position="158"/>
        <end position="178"/>
    </location>
</feature>
<dbReference type="PROSITE" id="PS01303">
    <property type="entry name" value="BCCT"/>
    <property type="match status" value="1"/>
</dbReference>
<dbReference type="GO" id="GO:0005886">
    <property type="term" value="C:plasma membrane"/>
    <property type="evidence" value="ECO:0007669"/>
    <property type="project" value="UniProtKB-SubCell"/>
</dbReference>
<feature type="transmembrane region" description="Helical" evidence="9">
    <location>
        <begin position="418"/>
        <end position="441"/>
    </location>
</feature>
<dbReference type="Proteomes" id="UP000005695">
    <property type="component" value="Unassembled WGS sequence"/>
</dbReference>
<evidence type="ECO:0000256" key="4">
    <source>
        <dbReference type="ARBA" id="ARBA00022475"/>
    </source>
</evidence>
<keyword evidence="4" id="KW-1003">Cell membrane</keyword>
<feature type="transmembrane region" description="Helical" evidence="9">
    <location>
        <begin position="516"/>
        <end position="537"/>
    </location>
</feature>
<feature type="transmembrane region" description="Helical" evidence="9">
    <location>
        <begin position="111"/>
        <end position="138"/>
    </location>
</feature>
<dbReference type="InterPro" id="IPR000060">
    <property type="entry name" value="BCCT_transptr"/>
</dbReference>
<evidence type="ECO:0000256" key="7">
    <source>
        <dbReference type="ARBA" id="ARBA00023136"/>
    </source>
</evidence>
<keyword evidence="3" id="KW-0813">Transport</keyword>
<dbReference type="Pfam" id="PF02028">
    <property type="entry name" value="BCCT"/>
    <property type="match status" value="1"/>
</dbReference>
<proteinExistence type="inferred from homology"/>
<keyword evidence="5 9" id="KW-0812">Transmembrane</keyword>
<keyword evidence="6 9" id="KW-1133">Transmembrane helix</keyword>
<reference evidence="10" key="2">
    <citation type="submission" date="2006-05" db="EMBL/GenBank/DDBJ databases">
        <title>Sequencing of the draft genome and assembly of Desulfuromonas acetoxidans DSM 684.</title>
        <authorList>
            <consortium name="US DOE Joint Genome Institute (JGI-PGF)"/>
            <person name="Copeland A."/>
            <person name="Lucas S."/>
            <person name="Lapidus A."/>
            <person name="Barry K."/>
            <person name="Detter J.C."/>
            <person name="Glavina del Rio T."/>
            <person name="Hammon N."/>
            <person name="Israni S."/>
            <person name="Dalin E."/>
            <person name="Tice H."/>
            <person name="Bruce D."/>
            <person name="Pitluck S."/>
            <person name="Richardson P."/>
        </authorList>
    </citation>
    <scope>NUCLEOTIDE SEQUENCE [LARGE SCALE GENOMIC DNA]</scope>
    <source>
        <strain evidence="10">DSM 684</strain>
    </source>
</reference>
<feature type="transmembrane region" description="Helical" evidence="9">
    <location>
        <begin position="549"/>
        <end position="570"/>
    </location>
</feature>
<dbReference type="NCBIfam" id="TIGR00842">
    <property type="entry name" value="bcct"/>
    <property type="match status" value="1"/>
</dbReference>
<evidence type="ECO:0000313" key="10">
    <source>
        <dbReference type="EMBL" id="EAT17091.1"/>
    </source>
</evidence>
<protein>
    <submittedName>
        <fullName evidence="10">Choline/carnitine/betaine transport</fullName>
    </submittedName>
</protein>
<evidence type="ECO:0000256" key="1">
    <source>
        <dbReference type="ARBA" id="ARBA00004651"/>
    </source>
</evidence>
<comment type="caution">
    <text evidence="10">The sequence shown here is derived from an EMBL/GenBank/DDBJ whole genome shotgun (WGS) entry which is preliminary data.</text>
</comment>
<dbReference type="PANTHER" id="PTHR30047">
    <property type="entry name" value="HIGH-AFFINITY CHOLINE TRANSPORT PROTEIN-RELATED"/>
    <property type="match status" value="1"/>
</dbReference>
<feature type="transmembrane region" description="Helical" evidence="9">
    <location>
        <begin position="302"/>
        <end position="321"/>
    </location>
</feature>